<dbReference type="Gene3D" id="3.80.10.10">
    <property type="entry name" value="Ribonuclease Inhibitor"/>
    <property type="match status" value="1"/>
</dbReference>
<dbReference type="AlphaFoldDB" id="A2FLC6"/>
<name>A2FLC6_TRIV3</name>
<organism evidence="1 2">
    <name type="scientific">Trichomonas vaginalis (strain ATCC PRA-98 / G3)</name>
    <dbReference type="NCBI Taxonomy" id="412133"/>
    <lineage>
        <taxon>Eukaryota</taxon>
        <taxon>Metamonada</taxon>
        <taxon>Parabasalia</taxon>
        <taxon>Trichomonadida</taxon>
        <taxon>Trichomonadidae</taxon>
        <taxon>Trichomonas</taxon>
    </lineage>
</organism>
<dbReference type="STRING" id="5722.A2FLC6"/>
<keyword evidence="2" id="KW-1185">Reference proteome</keyword>
<dbReference type="InParanoid" id="A2FLC6"/>
<reference evidence="1" key="2">
    <citation type="journal article" date="2007" name="Science">
        <title>Draft genome sequence of the sexually transmitted pathogen Trichomonas vaginalis.</title>
        <authorList>
            <person name="Carlton J.M."/>
            <person name="Hirt R.P."/>
            <person name="Silva J.C."/>
            <person name="Delcher A.L."/>
            <person name="Schatz M."/>
            <person name="Zhao Q."/>
            <person name="Wortman J.R."/>
            <person name="Bidwell S.L."/>
            <person name="Alsmark U.C.M."/>
            <person name="Besteiro S."/>
            <person name="Sicheritz-Ponten T."/>
            <person name="Noel C.J."/>
            <person name="Dacks J.B."/>
            <person name="Foster P.G."/>
            <person name="Simillion C."/>
            <person name="Van de Peer Y."/>
            <person name="Miranda-Saavedra D."/>
            <person name="Barton G.J."/>
            <person name="Westrop G.D."/>
            <person name="Mueller S."/>
            <person name="Dessi D."/>
            <person name="Fiori P.L."/>
            <person name="Ren Q."/>
            <person name="Paulsen I."/>
            <person name="Zhang H."/>
            <person name="Bastida-Corcuera F.D."/>
            <person name="Simoes-Barbosa A."/>
            <person name="Brown M.T."/>
            <person name="Hayes R.D."/>
            <person name="Mukherjee M."/>
            <person name="Okumura C.Y."/>
            <person name="Schneider R."/>
            <person name="Smith A.J."/>
            <person name="Vanacova S."/>
            <person name="Villalvazo M."/>
            <person name="Haas B.J."/>
            <person name="Pertea M."/>
            <person name="Feldblyum T.V."/>
            <person name="Utterback T.R."/>
            <person name="Shu C.L."/>
            <person name="Osoegawa K."/>
            <person name="de Jong P.J."/>
            <person name="Hrdy I."/>
            <person name="Horvathova L."/>
            <person name="Zubacova Z."/>
            <person name="Dolezal P."/>
            <person name="Malik S.B."/>
            <person name="Logsdon J.M. Jr."/>
            <person name="Henze K."/>
            <person name="Gupta A."/>
            <person name="Wang C.C."/>
            <person name="Dunne R.L."/>
            <person name="Upcroft J.A."/>
            <person name="Upcroft P."/>
            <person name="White O."/>
            <person name="Salzberg S.L."/>
            <person name="Tang P."/>
            <person name="Chiu C.-H."/>
            <person name="Lee Y.-S."/>
            <person name="Embley T.M."/>
            <person name="Coombs G.H."/>
            <person name="Mottram J.C."/>
            <person name="Tachezy J."/>
            <person name="Fraser-Liggett C.M."/>
            <person name="Johnson P.J."/>
        </authorList>
    </citation>
    <scope>NUCLEOTIDE SEQUENCE [LARGE SCALE GENOMIC DNA]</scope>
    <source>
        <strain evidence="1">G3</strain>
    </source>
</reference>
<accession>A2FLC6</accession>
<protein>
    <recommendedName>
        <fullName evidence="3">Surface antigen BspA-like</fullName>
    </recommendedName>
</protein>
<evidence type="ECO:0008006" key="3">
    <source>
        <dbReference type="Google" id="ProtNLM"/>
    </source>
</evidence>
<dbReference type="SMR" id="A2FLC6"/>
<dbReference type="SUPFAM" id="SSF52058">
    <property type="entry name" value="L domain-like"/>
    <property type="match status" value="1"/>
</dbReference>
<dbReference type="EMBL" id="DS113866">
    <property type="protein sequence ID" value="EAX94276.1"/>
    <property type="molecule type" value="Genomic_DNA"/>
</dbReference>
<proteinExistence type="predicted"/>
<dbReference type="VEuPathDB" id="TrichDB:TVAG_057770"/>
<dbReference type="RefSeq" id="XP_001307206.1">
    <property type="nucleotide sequence ID" value="XM_001307205.1"/>
</dbReference>
<dbReference type="OrthoDB" id="10027416at2759"/>
<dbReference type="KEGG" id="tva:4752004"/>
<reference evidence="1" key="1">
    <citation type="submission" date="2006-10" db="EMBL/GenBank/DDBJ databases">
        <authorList>
            <person name="Amadeo P."/>
            <person name="Zhao Q."/>
            <person name="Wortman J."/>
            <person name="Fraser-Liggett C."/>
            <person name="Carlton J."/>
        </authorList>
    </citation>
    <scope>NUCLEOTIDE SEQUENCE</scope>
    <source>
        <strain evidence="1">G3</strain>
    </source>
</reference>
<dbReference type="Pfam" id="PF13306">
    <property type="entry name" value="LRR_5"/>
    <property type="match status" value="1"/>
</dbReference>
<dbReference type="VEuPathDB" id="TrichDB:TVAGG3_0254950"/>
<dbReference type="InterPro" id="IPR026906">
    <property type="entry name" value="LRR_5"/>
</dbReference>
<evidence type="ECO:0000313" key="2">
    <source>
        <dbReference type="Proteomes" id="UP000001542"/>
    </source>
</evidence>
<sequence length="253" mass="28273">MIFLLYQQSQANSLEYGDDNKLSVVNCPSDFYGEVFIPRSVTSIFGYNASIYAFKKCKDSISSLRFEENSEITNISKYSFYNTGLRSANMSECKHLTLLDTSTFDSCFYLETVILPPNISSIGWLCFYKDIKLTSIDLPDSLVTLISSSFSESGLTTISVSPNSKLEKLDLYCFSSTKISSFFIPKSVKSLIAPFEDCSLKNITVDSNNQNLKTDSKSLFSGKDNSTLVFVVQTFLGDYIVPDFVTKIDGKLN</sequence>
<evidence type="ECO:0000313" key="1">
    <source>
        <dbReference type="EMBL" id="EAX94276.1"/>
    </source>
</evidence>
<dbReference type="InterPro" id="IPR032675">
    <property type="entry name" value="LRR_dom_sf"/>
</dbReference>
<dbReference type="Proteomes" id="UP000001542">
    <property type="component" value="Unassembled WGS sequence"/>
</dbReference>
<gene>
    <name evidence="1" type="ORF">TVAG_057770</name>
</gene>